<evidence type="ECO:0000313" key="1">
    <source>
        <dbReference type="EMBL" id="KZV51716.1"/>
    </source>
</evidence>
<sequence>MMNSRRICPADGSQYKDSAVGLVFMESAAGLVMETSKVESAVLAIQEAKKSRKLELERERSADEEKPAVAQVHINQQLRRCARYGISCDDISLDVITISSWLSAVAIQEAKKSCKMELERERSAGSYQKMRREVKEMKRRRAEESADGLVLMTSSVTSSQSADGLRCSRTRAGFTTEEAEADTVADQELKRVNRIFGGLNEGIWPKTGGAHCIAVSLARWTVSEGTAQASGENVIWNRRTLRSELPETNMLCIGPFL</sequence>
<gene>
    <name evidence="1" type="ORF">F511_13128</name>
</gene>
<reference evidence="1 2" key="1">
    <citation type="journal article" date="2015" name="Proc. Natl. Acad. Sci. U.S.A.">
        <title>The resurrection genome of Boea hygrometrica: A blueprint for survival of dehydration.</title>
        <authorList>
            <person name="Xiao L."/>
            <person name="Yang G."/>
            <person name="Zhang L."/>
            <person name="Yang X."/>
            <person name="Zhao S."/>
            <person name="Ji Z."/>
            <person name="Zhou Q."/>
            <person name="Hu M."/>
            <person name="Wang Y."/>
            <person name="Chen M."/>
            <person name="Xu Y."/>
            <person name="Jin H."/>
            <person name="Xiao X."/>
            <person name="Hu G."/>
            <person name="Bao F."/>
            <person name="Hu Y."/>
            <person name="Wan P."/>
            <person name="Li L."/>
            <person name="Deng X."/>
            <person name="Kuang T."/>
            <person name="Xiang C."/>
            <person name="Zhu J.K."/>
            <person name="Oliver M.J."/>
            <person name="He Y."/>
        </authorList>
    </citation>
    <scope>NUCLEOTIDE SEQUENCE [LARGE SCALE GENOMIC DNA]</scope>
    <source>
        <strain evidence="2">cv. XS01</strain>
    </source>
</reference>
<organism evidence="1 2">
    <name type="scientific">Dorcoceras hygrometricum</name>
    <dbReference type="NCBI Taxonomy" id="472368"/>
    <lineage>
        <taxon>Eukaryota</taxon>
        <taxon>Viridiplantae</taxon>
        <taxon>Streptophyta</taxon>
        <taxon>Embryophyta</taxon>
        <taxon>Tracheophyta</taxon>
        <taxon>Spermatophyta</taxon>
        <taxon>Magnoliopsida</taxon>
        <taxon>eudicotyledons</taxon>
        <taxon>Gunneridae</taxon>
        <taxon>Pentapetalae</taxon>
        <taxon>asterids</taxon>
        <taxon>lamiids</taxon>
        <taxon>Lamiales</taxon>
        <taxon>Gesneriaceae</taxon>
        <taxon>Didymocarpoideae</taxon>
        <taxon>Trichosporeae</taxon>
        <taxon>Loxocarpinae</taxon>
        <taxon>Dorcoceras</taxon>
    </lineage>
</organism>
<keyword evidence="2" id="KW-1185">Reference proteome</keyword>
<name>A0A2Z7D3H6_9LAMI</name>
<accession>A0A2Z7D3H6</accession>
<protein>
    <submittedName>
        <fullName evidence="1">Transcription factor IIIB 90 kDa subunit-like</fullName>
    </submittedName>
</protein>
<dbReference type="AlphaFoldDB" id="A0A2Z7D3H6"/>
<dbReference type="Proteomes" id="UP000250235">
    <property type="component" value="Unassembled WGS sequence"/>
</dbReference>
<proteinExistence type="predicted"/>
<dbReference type="EMBL" id="KQ991572">
    <property type="protein sequence ID" value="KZV51716.1"/>
    <property type="molecule type" value="Genomic_DNA"/>
</dbReference>
<evidence type="ECO:0000313" key="2">
    <source>
        <dbReference type="Proteomes" id="UP000250235"/>
    </source>
</evidence>